<keyword evidence="2" id="KW-1185">Reference proteome</keyword>
<protein>
    <recommendedName>
        <fullName evidence="3">DUF4200 domain-containing protein</fullName>
    </recommendedName>
</protein>
<dbReference type="EMBL" id="UXSR01005279">
    <property type="protein sequence ID" value="VDD80621.1"/>
    <property type="molecule type" value="Genomic_DNA"/>
</dbReference>
<evidence type="ECO:0008006" key="3">
    <source>
        <dbReference type="Google" id="ProtNLM"/>
    </source>
</evidence>
<name>A0A158QUR3_MESCO</name>
<gene>
    <name evidence="1" type="ORF">MCOS_LOCUS6624</name>
</gene>
<reference evidence="1 2" key="1">
    <citation type="submission" date="2018-10" db="EMBL/GenBank/DDBJ databases">
        <authorList>
            <consortium name="Pathogen Informatics"/>
        </authorList>
    </citation>
    <scope>NUCLEOTIDE SEQUENCE [LARGE SCALE GENOMIC DNA]</scope>
</reference>
<dbReference type="Proteomes" id="UP000267029">
    <property type="component" value="Unassembled WGS sequence"/>
</dbReference>
<accession>A0A158QUR3</accession>
<dbReference type="AlphaFoldDB" id="A0A158QUR3"/>
<dbReference type="OrthoDB" id="6256460at2759"/>
<sequence length="271" mass="32579">MRFQQERRRRLNRQIQEFESRRSIFRQFIVDNVNKINRQYQTFQTMRSEQAQGRETMNELITASREMRQRCAKLQQQIKSLQPVEKFLLEALTFLPEGYIVKSQDPLLSLMLRYHSLTQTRKHLLQKWEENQNRVSKVRFEEDLIQTNHAARKQKQFLIEKIAKIQDMVTEAEELRGQSQYLDKAVDREKANLNMQASWLNKFTMAIRSIRNITNKCVTMLKDLEYRHPLAGPPEKTRLRDCLKLIEVIYSLSSIKCRRVLNPFYHPHLIR</sequence>
<evidence type="ECO:0000313" key="2">
    <source>
        <dbReference type="Proteomes" id="UP000267029"/>
    </source>
</evidence>
<evidence type="ECO:0000313" key="1">
    <source>
        <dbReference type="EMBL" id="VDD80621.1"/>
    </source>
</evidence>
<organism evidence="1 2">
    <name type="scientific">Mesocestoides corti</name>
    <name type="common">Flatworm</name>
    <dbReference type="NCBI Taxonomy" id="53468"/>
    <lineage>
        <taxon>Eukaryota</taxon>
        <taxon>Metazoa</taxon>
        <taxon>Spiralia</taxon>
        <taxon>Lophotrochozoa</taxon>
        <taxon>Platyhelminthes</taxon>
        <taxon>Cestoda</taxon>
        <taxon>Eucestoda</taxon>
        <taxon>Cyclophyllidea</taxon>
        <taxon>Mesocestoididae</taxon>
        <taxon>Mesocestoides</taxon>
    </lineage>
</organism>
<proteinExistence type="predicted"/>